<dbReference type="Proteomes" id="UP000006852">
    <property type="component" value="Chromosome"/>
</dbReference>
<keyword evidence="2" id="KW-1185">Reference proteome</keyword>
<evidence type="ECO:0000313" key="1">
    <source>
        <dbReference type="EMBL" id="AEB14589.1"/>
    </source>
</evidence>
<dbReference type="RefSeq" id="WP_013701870.1">
    <property type="nucleotide sequence ID" value="NC_015385.1"/>
</dbReference>
<dbReference type="AlphaFoldDB" id="F2NSF3"/>
<accession>F2NSF3</accession>
<dbReference type="GeneID" id="302998846"/>
<reference evidence="1 2" key="1">
    <citation type="journal article" date="2011" name="Stand. Genomic Sci.">
        <title>Complete genome sequence of Treponema succinifaciens type strain (6091).</title>
        <authorList>
            <person name="Han C."/>
            <person name="Gronow S."/>
            <person name="Teshima H."/>
            <person name="Lapidus A."/>
            <person name="Nolan M."/>
            <person name="Lucas S."/>
            <person name="Hammon N."/>
            <person name="Deshpande S."/>
            <person name="Cheng J.F."/>
            <person name="Zeytun A."/>
            <person name="Tapia R."/>
            <person name="Goodwin L."/>
            <person name="Pitluck S."/>
            <person name="Liolios K."/>
            <person name="Pagani I."/>
            <person name="Ivanova N."/>
            <person name="Mavromatis K."/>
            <person name="Mikhailova N."/>
            <person name="Huntemann M."/>
            <person name="Pati A."/>
            <person name="Chen A."/>
            <person name="Palaniappan K."/>
            <person name="Land M."/>
            <person name="Hauser L."/>
            <person name="Brambilla E.M."/>
            <person name="Rohde M."/>
            <person name="Goker M."/>
            <person name="Woyke T."/>
            <person name="Bristow J."/>
            <person name="Eisen J.A."/>
            <person name="Markowitz V."/>
            <person name="Hugenholtz P."/>
            <person name="Kyrpides N.C."/>
            <person name="Klenk H.P."/>
            <person name="Detter J.C."/>
        </authorList>
    </citation>
    <scope>NUCLEOTIDE SEQUENCE [LARGE SCALE GENOMIC DNA]</scope>
    <source>
        <strain evidence="2">ATCC 33096 / DSM 2489 / 6091</strain>
    </source>
</reference>
<proteinExistence type="predicted"/>
<organism evidence="1 2">
    <name type="scientific">Treponema succinifaciens (strain ATCC 33096 / DSM 2489 / 6091)</name>
    <dbReference type="NCBI Taxonomy" id="869209"/>
    <lineage>
        <taxon>Bacteria</taxon>
        <taxon>Pseudomonadati</taxon>
        <taxon>Spirochaetota</taxon>
        <taxon>Spirochaetia</taxon>
        <taxon>Spirochaetales</taxon>
        <taxon>Treponemataceae</taxon>
        <taxon>Treponema</taxon>
    </lineage>
</organism>
<name>F2NSF3_TRES6</name>
<dbReference type="EMBL" id="CP002631">
    <property type="protein sequence ID" value="AEB14589.1"/>
    <property type="molecule type" value="Genomic_DNA"/>
</dbReference>
<sequence length="179" mass="20754">MKYRFTAEELFNLPEYKQIFISEIGNPDNDDYAKSKFKKDIAKTRNYKDDIFYHATGGTSEIGVGKGLYLGKDKNAVHNFYNGEGEFGDEVEIYQGSPNFIDLTEPKKFEEFEKEAIAKYGKSSDKNYLNKNTLRLGFDGIRYFDPCTTGEEFVLFNVDKVKMISNKKRKKEDLSNFFN</sequence>
<dbReference type="KEGG" id="tsu:Tresu_1695"/>
<protein>
    <submittedName>
        <fullName evidence="1">Uncharacterized protein</fullName>
    </submittedName>
</protein>
<gene>
    <name evidence="1" type="ordered locus">Tresu_1695</name>
</gene>
<dbReference type="HOGENOM" id="CLU_1502850_0_0_12"/>
<evidence type="ECO:0000313" key="2">
    <source>
        <dbReference type="Proteomes" id="UP000006852"/>
    </source>
</evidence>
<dbReference type="STRING" id="869209.Tresu_1695"/>
<reference evidence="2" key="2">
    <citation type="submission" date="2011-04" db="EMBL/GenBank/DDBJ databases">
        <title>The complete genome of chromosome of Treponema succinifaciens DSM 2489.</title>
        <authorList>
            <person name="Lucas S."/>
            <person name="Copeland A."/>
            <person name="Lapidus A."/>
            <person name="Bruce D."/>
            <person name="Goodwin L."/>
            <person name="Pitluck S."/>
            <person name="Peters L."/>
            <person name="Kyrpides N."/>
            <person name="Mavromatis K."/>
            <person name="Ivanova N."/>
            <person name="Ovchinnikova G."/>
            <person name="Teshima H."/>
            <person name="Detter J.C."/>
            <person name="Tapia R."/>
            <person name="Han C."/>
            <person name="Land M."/>
            <person name="Hauser L."/>
            <person name="Markowitz V."/>
            <person name="Cheng J.-F."/>
            <person name="Hugenholtz P."/>
            <person name="Woyke T."/>
            <person name="Wu D."/>
            <person name="Gronow S."/>
            <person name="Wellnitz S."/>
            <person name="Brambilla E."/>
            <person name="Klenk H.-P."/>
            <person name="Eisen J.A."/>
        </authorList>
    </citation>
    <scope>NUCLEOTIDE SEQUENCE [LARGE SCALE GENOMIC DNA]</scope>
    <source>
        <strain evidence="2">ATCC 33096 / DSM 2489 / 6091</strain>
    </source>
</reference>